<reference evidence="1" key="2">
    <citation type="submission" date="2023-02" db="EMBL/GenBank/DDBJ databases">
        <authorList>
            <person name="Swenson N.G."/>
            <person name="Wegrzyn J.L."/>
            <person name="Mcevoy S.L."/>
        </authorList>
    </citation>
    <scope>NUCLEOTIDE SEQUENCE</scope>
    <source>
        <strain evidence="1">91603</strain>
        <tissue evidence="1">Leaf</tissue>
    </source>
</reference>
<evidence type="ECO:0000313" key="1">
    <source>
        <dbReference type="EMBL" id="KAI9193914.1"/>
    </source>
</evidence>
<keyword evidence="2" id="KW-1185">Reference proteome</keyword>
<gene>
    <name evidence="1" type="ORF">LWI28_001250</name>
</gene>
<dbReference type="AlphaFoldDB" id="A0AAD5P0B3"/>
<dbReference type="EMBL" id="JAJSOW010000003">
    <property type="protein sequence ID" value="KAI9193914.1"/>
    <property type="molecule type" value="Genomic_DNA"/>
</dbReference>
<evidence type="ECO:0000313" key="2">
    <source>
        <dbReference type="Proteomes" id="UP001064489"/>
    </source>
</evidence>
<dbReference type="Proteomes" id="UP001064489">
    <property type="component" value="Chromosome 1"/>
</dbReference>
<name>A0AAD5P0B3_ACENE</name>
<protein>
    <submittedName>
        <fullName evidence="1">Uncharacterized protein</fullName>
    </submittedName>
</protein>
<reference evidence="1" key="1">
    <citation type="journal article" date="2022" name="Plant J.">
        <title>Strategies of tolerance reflected in two North American maple genomes.</title>
        <authorList>
            <person name="McEvoy S.L."/>
            <person name="Sezen U.U."/>
            <person name="Trouern-Trend A."/>
            <person name="McMahon S.M."/>
            <person name="Schaberg P.G."/>
            <person name="Yang J."/>
            <person name="Wegrzyn J.L."/>
            <person name="Swenson N.G."/>
        </authorList>
    </citation>
    <scope>NUCLEOTIDE SEQUENCE</scope>
    <source>
        <strain evidence="1">91603</strain>
    </source>
</reference>
<organism evidence="1 2">
    <name type="scientific">Acer negundo</name>
    <name type="common">Box elder</name>
    <dbReference type="NCBI Taxonomy" id="4023"/>
    <lineage>
        <taxon>Eukaryota</taxon>
        <taxon>Viridiplantae</taxon>
        <taxon>Streptophyta</taxon>
        <taxon>Embryophyta</taxon>
        <taxon>Tracheophyta</taxon>
        <taxon>Spermatophyta</taxon>
        <taxon>Magnoliopsida</taxon>
        <taxon>eudicotyledons</taxon>
        <taxon>Gunneridae</taxon>
        <taxon>Pentapetalae</taxon>
        <taxon>rosids</taxon>
        <taxon>malvids</taxon>
        <taxon>Sapindales</taxon>
        <taxon>Sapindaceae</taxon>
        <taxon>Hippocastanoideae</taxon>
        <taxon>Acereae</taxon>
        <taxon>Acer</taxon>
    </lineage>
</organism>
<sequence length="176" mass="19647">MVLRYEEVNLEEEAQKMSVIKAKPRMVTHTTTNTLASDVVLAHSRGWVWPTPTCFCGLGIIGSSKCWEPRAEGDKCYPATTEEPTRLQVSTLKRQDFDDLDLKSLLNLLSSQAFIDALLRDRLVPQLATTGSEALGSPGEARAAEEAVCTHNSCWSEQTSAVPYLRKLDHEKEWKP</sequence>
<proteinExistence type="predicted"/>
<comment type="caution">
    <text evidence="1">The sequence shown here is derived from an EMBL/GenBank/DDBJ whole genome shotgun (WGS) entry which is preliminary data.</text>
</comment>
<accession>A0AAD5P0B3</accession>